<dbReference type="AlphaFoldDB" id="A0A8J4UYX8"/>
<gene>
    <name evidence="7" type="ORF">CYY_004942</name>
</gene>
<evidence type="ECO:0000313" key="8">
    <source>
        <dbReference type="Proteomes" id="UP000695562"/>
    </source>
</evidence>
<dbReference type="InterPro" id="IPR052433">
    <property type="entry name" value="X-Pro_dipept-like"/>
</dbReference>
<dbReference type="InterPro" id="IPR007865">
    <property type="entry name" value="Aminopep_P_N"/>
</dbReference>
<dbReference type="GO" id="GO:0070006">
    <property type="term" value="F:metalloaminopeptidase activity"/>
    <property type="evidence" value="ECO:0007669"/>
    <property type="project" value="InterPro"/>
</dbReference>
<accession>A0A8J4UYX8</accession>
<dbReference type="GO" id="GO:0030145">
    <property type="term" value="F:manganese ion binding"/>
    <property type="evidence" value="ECO:0007669"/>
    <property type="project" value="InterPro"/>
</dbReference>
<comment type="cofactor">
    <cofactor evidence="1">
        <name>Mn(2+)</name>
        <dbReference type="ChEBI" id="CHEBI:29035"/>
    </cofactor>
</comment>
<dbReference type="Pfam" id="PF00557">
    <property type="entry name" value="Peptidase_M24"/>
    <property type="match status" value="1"/>
</dbReference>
<organism evidence="7 8">
    <name type="scientific">Polysphondylium violaceum</name>
    <dbReference type="NCBI Taxonomy" id="133409"/>
    <lineage>
        <taxon>Eukaryota</taxon>
        <taxon>Amoebozoa</taxon>
        <taxon>Evosea</taxon>
        <taxon>Eumycetozoa</taxon>
        <taxon>Dictyostelia</taxon>
        <taxon>Dictyosteliales</taxon>
        <taxon>Dictyosteliaceae</taxon>
        <taxon>Polysphondylium</taxon>
    </lineage>
</organism>
<dbReference type="EMBL" id="AJWJ01000185">
    <property type="protein sequence ID" value="KAF2073740.1"/>
    <property type="molecule type" value="Genomic_DNA"/>
</dbReference>
<dbReference type="InterPro" id="IPR000994">
    <property type="entry name" value="Pept_M24"/>
</dbReference>
<keyword evidence="5" id="KW-0464">Manganese</keyword>
<dbReference type="Pfam" id="PF05195">
    <property type="entry name" value="AMP_N"/>
    <property type="match status" value="1"/>
</dbReference>
<dbReference type="PANTHER" id="PTHR43226">
    <property type="entry name" value="XAA-PRO AMINOPEPTIDASE 3"/>
    <property type="match status" value="1"/>
</dbReference>
<dbReference type="OrthoDB" id="4215474at2759"/>
<proteinExistence type="inferred from homology"/>
<evidence type="ECO:0000256" key="4">
    <source>
        <dbReference type="ARBA" id="ARBA00022801"/>
    </source>
</evidence>
<evidence type="ECO:0000256" key="1">
    <source>
        <dbReference type="ARBA" id="ARBA00001936"/>
    </source>
</evidence>
<dbReference type="SMART" id="SM01011">
    <property type="entry name" value="AMP_N"/>
    <property type="match status" value="1"/>
</dbReference>
<reference evidence="7" key="1">
    <citation type="submission" date="2020-01" db="EMBL/GenBank/DDBJ databases">
        <title>Development of genomics and gene disruption for Polysphondylium violaceum indicates a role for the polyketide synthase stlB in stalk morphogenesis.</title>
        <authorList>
            <person name="Narita B."/>
            <person name="Kawabe Y."/>
            <person name="Kin K."/>
            <person name="Saito T."/>
            <person name="Gibbs R."/>
            <person name="Kuspa A."/>
            <person name="Muzny D."/>
            <person name="Queller D."/>
            <person name="Richards S."/>
            <person name="Strassman J."/>
            <person name="Sucgang R."/>
            <person name="Worley K."/>
            <person name="Schaap P."/>
        </authorList>
    </citation>
    <scope>NUCLEOTIDE SEQUENCE</scope>
    <source>
        <strain evidence="7">QSvi11</strain>
    </source>
</reference>
<dbReference type="Proteomes" id="UP000695562">
    <property type="component" value="Unassembled WGS sequence"/>
</dbReference>
<dbReference type="SUPFAM" id="SSF55920">
    <property type="entry name" value="Creatinase/aminopeptidase"/>
    <property type="match status" value="1"/>
</dbReference>
<keyword evidence="3" id="KW-0479">Metal-binding</keyword>
<protein>
    <recommendedName>
        <fullName evidence="6">Aminopeptidase P N-terminal domain-containing protein</fullName>
    </recommendedName>
</protein>
<dbReference type="SUPFAM" id="SSF53092">
    <property type="entry name" value="Creatinase/prolidase N-terminal domain"/>
    <property type="match status" value="1"/>
</dbReference>
<comment type="caution">
    <text evidence="7">The sequence shown here is derived from an EMBL/GenBank/DDBJ whole genome shotgun (WGS) entry which is preliminary data.</text>
</comment>
<dbReference type="GO" id="GO:0006508">
    <property type="term" value="P:proteolysis"/>
    <property type="evidence" value="ECO:0007669"/>
    <property type="project" value="TreeGrafter"/>
</dbReference>
<feature type="domain" description="Aminopeptidase P N-terminal" evidence="6">
    <location>
        <begin position="95"/>
        <end position="231"/>
    </location>
</feature>
<dbReference type="GO" id="GO:0005739">
    <property type="term" value="C:mitochondrion"/>
    <property type="evidence" value="ECO:0007669"/>
    <property type="project" value="TreeGrafter"/>
</dbReference>
<evidence type="ECO:0000256" key="2">
    <source>
        <dbReference type="ARBA" id="ARBA00008766"/>
    </source>
</evidence>
<dbReference type="Gene3D" id="3.90.230.10">
    <property type="entry name" value="Creatinase/methionine aminopeptidase superfamily"/>
    <property type="match status" value="1"/>
</dbReference>
<evidence type="ECO:0000259" key="6">
    <source>
        <dbReference type="SMART" id="SM01011"/>
    </source>
</evidence>
<name>A0A8J4UYX8_9MYCE</name>
<keyword evidence="8" id="KW-1185">Reference proteome</keyword>
<evidence type="ECO:0000256" key="3">
    <source>
        <dbReference type="ARBA" id="ARBA00022723"/>
    </source>
</evidence>
<comment type="similarity">
    <text evidence="2">Belongs to the peptidase M24B family.</text>
</comment>
<keyword evidence="4" id="KW-0378">Hydrolase</keyword>
<dbReference type="Gene3D" id="3.40.350.10">
    <property type="entry name" value="Creatinase/prolidase N-terminal domain"/>
    <property type="match status" value="1"/>
</dbReference>
<dbReference type="CDD" id="cd01087">
    <property type="entry name" value="Prolidase"/>
    <property type="match status" value="1"/>
</dbReference>
<dbReference type="PANTHER" id="PTHR43226:SF4">
    <property type="entry name" value="XAA-PRO AMINOPEPTIDASE 3"/>
    <property type="match status" value="1"/>
</dbReference>
<dbReference type="InterPro" id="IPR036005">
    <property type="entry name" value="Creatinase/aminopeptidase-like"/>
</dbReference>
<sequence length="515" mass="58975">MTSTIRPLKQVLKFHNNKSSYIKSFNHLGSGSNTSTLTSSPSSLCNTVFSTNNNKANGLASISTTIYPKKRFLIGQPTHETHPHLLKENELVKHITINEFKERRNKLLESFEIGNIVVLFTPPEPMMSYDIPWHFRQNTNFYYYSGFNEPEAVLVLEKTSNMDHVSYMFVRERNPARELWDGARCGAENVKKYFGIDYGHDIKDNNFEELIQLLTRKCSDKIVYTHLVQWDRLLSKLHSSQFKLYNIEGFLQKPRMTKSASEIEAMKQSGAIAGESFEETMKYIKPGMNEYEISAFFEWNVKKRGAQRMSYPPVVANGNNANTLHYVSNNDLLVDGQLVLMDAGCEHWGYTSDITRTFPINGRFTEAQKKIYDAVLDVNKRCIAKCVQGESIDTIHRYSVELINEHLKRLGILHADNPSTYVNYYPHSIGHYLGMDTHDTLDFGYGVYLEPNMIITIEPGIYIPLEDVNVPQEFRGIAIRVEDDVVIAKMGDSPIVLTKNAPKEIQHIESIMNNK</sequence>
<dbReference type="InterPro" id="IPR029149">
    <property type="entry name" value="Creatin/AminoP/Spt16_N"/>
</dbReference>
<evidence type="ECO:0000313" key="7">
    <source>
        <dbReference type="EMBL" id="KAF2073740.1"/>
    </source>
</evidence>
<evidence type="ECO:0000256" key="5">
    <source>
        <dbReference type="ARBA" id="ARBA00023211"/>
    </source>
</evidence>